<dbReference type="RefSeq" id="WP_345226715.1">
    <property type="nucleotide sequence ID" value="NZ_BAABHA010000013.1"/>
</dbReference>
<evidence type="ECO:0000313" key="2">
    <source>
        <dbReference type="Proteomes" id="UP001500454"/>
    </source>
</evidence>
<dbReference type="EMBL" id="BAABHA010000013">
    <property type="protein sequence ID" value="GAA4389370.1"/>
    <property type="molecule type" value="Genomic_DNA"/>
</dbReference>
<evidence type="ECO:0008006" key="3">
    <source>
        <dbReference type="Google" id="ProtNLM"/>
    </source>
</evidence>
<evidence type="ECO:0000313" key="1">
    <source>
        <dbReference type="EMBL" id="GAA4389370.1"/>
    </source>
</evidence>
<dbReference type="Pfam" id="PF13650">
    <property type="entry name" value="Asp_protease_2"/>
    <property type="match status" value="2"/>
</dbReference>
<proteinExistence type="predicted"/>
<organism evidence="1 2">
    <name type="scientific">Hymenobacter koreensis</name>
    <dbReference type="NCBI Taxonomy" id="1084523"/>
    <lineage>
        <taxon>Bacteria</taxon>
        <taxon>Pseudomonadati</taxon>
        <taxon>Bacteroidota</taxon>
        <taxon>Cytophagia</taxon>
        <taxon>Cytophagales</taxon>
        <taxon>Hymenobacteraceae</taxon>
        <taxon>Hymenobacter</taxon>
    </lineage>
</organism>
<dbReference type="InterPro" id="IPR021109">
    <property type="entry name" value="Peptidase_aspartic_dom_sf"/>
</dbReference>
<protein>
    <recommendedName>
        <fullName evidence="3">Aspartyl protease</fullName>
    </recommendedName>
</protein>
<gene>
    <name evidence="1" type="ORF">GCM10023186_36640</name>
</gene>
<comment type="caution">
    <text evidence="1">The sequence shown here is derived from an EMBL/GenBank/DDBJ whole genome shotgun (WGS) entry which is preliminary data.</text>
</comment>
<accession>A0ABP8JE18</accession>
<reference evidence="2" key="1">
    <citation type="journal article" date="2019" name="Int. J. Syst. Evol. Microbiol.">
        <title>The Global Catalogue of Microorganisms (GCM) 10K type strain sequencing project: providing services to taxonomists for standard genome sequencing and annotation.</title>
        <authorList>
            <consortium name="The Broad Institute Genomics Platform"/>
            <consortium name="The Broad Institute Genome Sequencing Center for Infectious Disease"/>
            <person name="Wu L."/>
            <person name="Ma J."/>
        </authorList>
    </citation>
    <scope>NUCLEOTIDE SEQUENCE [LARGE SCALE GENOMIC DNA]</scope>
    <source>
        <strain evidence="2">JCM 17924</strain>
    </source>
</reference>
<dbReference type="Gene3D" id="2.40.70.10">
    <property type="entry name" value="Acid Proteases"/>
    <property type="match status" value="2"/>
</dbReference>
<dbReference type="InterPro" id="IPR034122">
    <property type="entry name" value="Retropepsin-like_bacterial"/>
</dbReference>
<dbReference type="Proteomes" id="UP001500454">
    <property type="component" value="Unassembled WGS sequence"/>
</dbReference>
<dbReference type="CDD" id="cd05483">
    <property type="entry name" value="retropepsin_like_bacteria"/>
    <property type="match status" value="1"/>
</dbReference>
<name>A0ABP8JE18_9BACT</name>
<sequence>MARIRRGTEQVSFGAATVRVPLLGMPTLPLVPVLVNGKGPFQFLLDAGGNVVTVKNSVIRAAGGHVLQKRGKTDVVAIDSLRLGGVVFRNVTAGAQEELDVDGVLGFNLFREGLLTLDYPAQQLTWAPGALPDPDGQQVFVYRLRDRMPYLPIRLGQDTVWFNFDTGASQWFYVPKALASRLPLVAAPTTGPAAWNQQLGTIHTQRAHLRTDLDIGSCRVRQPYLLFTEGTEALLGSGFLQHFVLTFDLSRHRVRLARSDAAPLLMPGVRGASQD</sequence>
<keyword evidence="2" id="KW-1185">Reference proteome</keyword>